<feature type="chain" id="PRO_5015347600" evidence="1">
    <location>
        <begin position="19"/>
        <end position="112"/>
    </location>
</feature>
<evidence type="ECO:0000256" key="1">
    <source>
        <dbReference type="SAM" id="SignalP"/>
    </source>
</evidence>
<protein>
    <submittedName>
        <fullName evidence="2">Uncharacterized protein</fullName>
    </submittedName>
</protein>
<proteinExistence type="predicted"/>
<dbReference type="Proteomes" id="UP000244005">
    <property type="component" value="Unassembled WGS sequence"/>
</dbReference>
<dbReference type="Gramene" id="Mp4g22370.1">
    <property type="protein sequence ID" value="Mp4g22370.1.cds1"/>
    <property type="gene ID" value="Mp4g22370"/>
</dbReference>
<accession>A0A2R6XE14</accession>
<dbReference type="EMBL" id="KZ772692">
    <property type="protein sequence ID" value="PTQ44334.1"/>
    <property type="molecule type" value="Genomic_DNA"/>
</dbReference>
<dbReference type="AlphaFoldDB" id="A0A2R6XE14"/>
<gene>
    <name evidence="2" type="ORF">MARPO_0020s0007</name>
</gene>
<organism evidence="2 3">
    <name type="scientific">Marchantia polymorpha</name>
    <name type="common">Common liverwort</name>
    <name type="synonym">Marchantia aquatica</name>
    <dbReference type="NCBI Taxonomy" id="3197"/>
    <lineage>
        <taxon>Eukaryota</taxon>
        <taxon>Viridiplantae</taxon>
        <taxon>Streptophyta</taxon>
        <taxon>Embryophyta</taxon>
        <taxon>Marchantiophyta</taxon>
        <taxon>Marchantiopsida</taxon>
        <taxon>Marchantiidae</taxon>
        <taxon>Marchantiales</taxon>
        <taxon>Marchantiaceae</taxon>
        <taxon>Marchantia</taxon>
    </lineage>
</organism>
<keyword evidence="1" id="KW-0732">Signal</keyword>
<evidence type="ECO:0000313" key="2">
    <source>
        <dbReference type="EMBL" id="PTQ44334.1"/>
    </source>
</evidence>
<evidence type="ECO:0000313" key="3">
    <source>
        <dbReference type="Proteomes" id="UP000244005"/>
    </source>
</evidence>
<feature type="signal peptide" evidence="1">
    <location>
        <begin position="1"/>
        <end position="18"/>
    </location>
</feature>
<reference evidence="3" key="1">
    <citation type="journal article" date="2017" name="Cell">
        <title>Insights into land plant evolution garnered from the Marchantia polymorpha genome.</title>
        <authorList>
            <person name="Bowman J.L."/>
            <person name="Kohchi T."/>
            <person name="Yamato K.T."/>
            <person name="Jenkins J."/>
            <person name="Shu S."/>
            <person name="Ishizaki K."/>
            <person name="Yamaoka S."/>
            <person name="Nishihama R."/>
            <person name="Nakamura Y."/>
            <person name="Berger F."/>
            <person name="Adam C."/>
            <person name="Aki S.S."/>
            <person name="Althoff F."/>
            <person name="Araki T."/>
            <person name="Arteaga-Vazquez M.A."/>
            <person name="Balasubrmanian S."/>
            <person name="Barry K."/>
            <person name="Bauer D."/>
            <person name="Boehm C.R."/>
            <person name="Briginshaw L."/>
            <person name="Caballero-Perez J."/>
            <person name="Catarino B."/>
            <person name="Chen F."/>
            <person name="Chiyoda S."/>
            <person name="Chovatia M."/>
            <person name="Davies K.M."/>
            <person name="Delmans M."/>
            <person name="Demura T."/>
            <person name="Dierschke T."/>
            <person name="Dolan L."/>
            <person name="Dorantes-Acosta A.E."/>
            <person name="Eklund D.M."/>
            <person name="Florent S.N."/>
            <person name="Flores-Sandoval E."/>
            <person name="Fujiyama A."/>
            <person name="Fukuzawa H."/>
            <person name="Galik B."/>
            <person name="Grimanelli D."/>
            <person name="Grimwood J."/>
            <person name="Grossniklaus U."/>
            <person name="Hamada T."/>
            <person name="Haseloff J."/>
            <person name="Hetherington A.J."/>
            <person name="Higo A."/>
            <person name="Hirakawa Y."/>
            <person name="Hundley H.N."/>
            <person name="Ikeda Y."/>
            <person name="Inoue K."/>
            <person name="Inoue S.I."/>
            <person name="Ishida S."/>
            <person name="Jia Q."/>
            <person name="Kakita M."/>
            <person name="Kanazawa T."/>
            <person name="Kawai Y."/>
            <person name="Kawashima T."/>
            <person name="Kennedy M."/>
            <person name="Kinose K."/>
            <person name="Kinoshita T."/>
            <person name="Kohara Y."/>
            <person name="Koide E."/>
            <person name="Komatsu K."/>
            <person name="Kopischke S."/>
            <person name="Kubo M."/>
            <person name="Kyozuka J."/>
            <person name="Lagercrantz U."/>
            <person name="Lin S.S."/>
            <person name="Lindquist E."/>
            <person name="Lipzen A.M."/>
            <person name="Lu C.W."/>
            <person name="De Luna E."/>
            <person name="Martienssen R.A."/>
            <person name="Minamino N."/>
            <person name="Mizutani M."/>
            <person name="Mizutani M."/>
            <person name="Mochizuki N."/>
            <person name="Monte I."/>
            <person name="Mosher R."/>
            <person name="Nagasaki H."/>
            <person name="Nakagami H."/>
            <person name="Naramoto S."/>
            <person name="Nishitani K."/>
            <person name="Ohtani M."/>
            <person name="Okamoto T."/>
            <person name="Okumura M."/>
            <person name="Phillips J."/>
            <person name="Pollak B."/>
            <person name="Reinders A."/>
            <person name="Rovekamp M."/>
            <person name="Sano R."/>
            <person name="Sawa S."/>
            <person name="Schmid M.W."/>
            <person name="Shirakawa M."/>
            <person name="Solano R."/>
            <person name="Spunde A."/>
            <person name="Suetsugu N."/>
            <person name="Sugano S."/>
            <person name="Sugiyama A."/>
            <person name="Sun R."/>
            <person name="Suzuki Y."/>
            <person name="Takenaka M."/>
            <person name="Takezawa D."/>
            <person name="Tomogane H."/>
            <person name="Tsuzuki M."/>
            <person name="Ueda T."/>
            <person name="Umeda M."/>
            <person name="Ward J.M."/>
            <person name="Watanabe Y."/>
            <person name="Yazaki K."/>
            <person name="Yokoyama R."/>
            <person name="Yoshitake Y."/>
            <person name="Yotsui I."/>
            <person name="Zachgo S."/>
            <person name="Schmutz J."/>
        </authorList>
    </citation>
    <scope>NUCLEOTIDE SEQUENCE [LARGE SCALE GENOMIC DNA]</scope>
    <source>
        <strain evidence="3">Tak-1</strain>
    </source>
</reference>
<sequence>MFGAGPLLVLVLLVVTDRERWILDSRRRPVQHERQARETCSSIISSESTGFVSGRKRYRMKALLQKPITSQVTRLSSLYWIASLVVLALPHSAIATITVVSIESSFYLNGTC</sequence>
<keyword evidence="3" id="KW-1185">Reference proteome</keyword>
<name>A0A2R6XE14_MARPO</name>